<proteinExistence type="predicted"/>
<dbReference type="AlphaFoldDB" id="A0A4R3YIV9"/>
<dbReference type="EMBL" id="SMCS01000008">
    <property type="protein sequence ID" value="TCV92051.1"/>
    <property type="molecule type" value="Genomic_DNA"/>
</dbReference>
<feature type="signal peptide" evidence="1">
    <location>
        <begin position="1"/>
        <end position="20"/>
    </location>
</feature>
<accession>A0A4R3YIV9</accession>
<name>A0A4R3YIV9_9GAMM</name>
<evidence type="ECO:0000313" key="2">
    <source>
        <dbReference type="EMBL" id="TCV92051.1"/>
    </source>
</evidence>
<gene>
    <name evidence="2" type="ORF">EC912_10842</name>
</gene>
<sequence>MKRQLPLLLTLASNIMCAHAADPSPQLQGFTRVTKYHGIDAPTGPLQTALSELVARSTAGDAKAAAQIYAGLVRCRALRANGSPEEASGYCEATTPAQIATAGSYLEMAAKLGDADARYVYVSAGLHEMDLAHTSGRATEINHYKTSAARYLKELSQECNTDAIGRLYSETSKGGYAMKKSPSEAYKFLNVMHLLSLMRVTPEQFRIAEKEIDTRDVFSIRTEADAFVERYCR</sequence>
<keyword evidence="3" id="KW-1185">Reference proteome</keyword>
<reference evidence="2 3" key="1">
    <citation type="submission" date="2019-03" db="EMBL/GenBank/DDBJ databases">
        <title>Above-ground endophytic microbial communities from plants in different locations in the United States.</title>
        <authorList>
            <person name="Frank C."/>
        </authorList>
    </citation>
    <scope>NUCLEOTIDE SEQUENCE [LARGE SCALE GENOMIC DNA]</scope>
    <source>
        <strain evidence="2 3">LP_13_YM</strain>
    </source>
</reference>
<feature type="chain" id="PRO_5020373193" description="Sel1 repeat-containing protein" evidence="1">
    <location>
        <begin position="21"/>
        <end position="233"/>
    </location>
</feature>
<keyword evidence="1" id="KW-0732">Signal</keyword>
<evidence type="ECO:0000313" key="3">
    <source>
        <dbReference type="Proteomes" id="UP000295645"/>
    </source>
</evidence>
<comment type="caution">
    <text evidence="2">The sequence shown here is derived from an EMBL/GenBank/DDBJ whole genome shotgun (WGS) entry which is preliminary data.</text>
</comment>
<dbReference type="OrthoDB" id="6021077at2"/>
<dbReference type="Proteomes" id="UP000295645">
    <property type="component" value="Unassembled WGS sequence"/>
</dbReference>
<evidence type="ECO:0008006" key="4">
    <source>
        <dbReference type="Google" id="ProtNLM"/>
    </source>
</evidence>
<organism evidence="2 3">
    <name type="scientific">Luteibacter rhizovicinus</name>
    <dbReference type="NCBI Taxonomy" id="242606"/>
    <lineage>
        <taxon>Bacteria</taxon>
        <taxon>Pseudomonadati</taxon>
        <taxon>Pseudomonadota</taxon>
        <taxon>Gammaproteobacteria</taxon>
        <taxon>Lysobacterales</taxon>
        <taxon>Rhodanobacteraceae</taxon>
        <taxon>Luteibacter</taxon>
    </lineage>
</organism>
<evidence type="ECO:0000256" key="1">
    <source>
        <dbReference type="SAM" id="SignalP"/>
    </source>
</evidence>
<dbReference type="RefSeq" id="WP_132146187.1">
    <property type="nucleotide sequence ID" value="NZ_SMCS01000008.1"/>
</dbReference>
<protein>
    <recommendedName>
        <fullName evidence="4">Sel1 repeat-containing protein</fullName>
    </recommendedName>
</protein>